<dbReference type="CDD" id="cd00054">
    <property type="entry name" value="EGF_CA"/>
    <property type="match status" value="1"/>
</dbReference>
<dbReference type="PROSITE" id="PS00232">
    <property type="entry name" value="CADHERIN_1"/>
    <property type="match status" value="3"/>
</dbReference>
<dbReference type="GO" id="GO:0005509">
    <property type="term" value="F:calcium ion binding"/>
    <property type="evidence" value="ECO:0007669"/>
    <property type="project" value="UniProtKB-UniRule"/>
</dbReference>
<dbReference type="InterPro" id="IPR000152">
    <property type="entry name" value="EGF-type_Asp/Asn_hydroxyl_site"/>
</dbReference>
<dbReference type="PROSITE" id="PS50268">
    <property type="entry name" value="CADHERIN_2"/>
    <property type="match status" value="12"/>
</dbReference>
<comment type="caution">
    <text evidence="16">The sequence shown here is derived from an EMBL/GenBank/DDBJ whole genome shotgun (WGS) entry which is preliminary data.</text>
</comment>
<feature type="domain" description="Cadherin" evidence="15">
    <location>
        <begin position="467"/>
        <end position="544"/>
    </location>
</feature>
<dbReference type="GO" id="GO:0005911">
    <property type="term" value="C:cell-cell junction"/>
    <property type="evidence" value="ECO:0007669"/>
    <property type="project" value="TreeGrafter"/>
</dbReference>
<evidence type="ECO:0000256" key="6">
    <source>
        <dbReference type="ARBA" id="ARBA00022989"/>
    </source>
</evidence>
<dbReference type="PROSITE" id="PS00010">
    <property type="entry name" value="ASX_HYDROXYL"/>
    <property type="match status" value="1"/>
</dbReference>
<evidence type="ECO:0000256" key="5">
    <source>
        <dbReference type="ARBA" id="ARBA00022889"/>
    </source>
</evidence>
<sequence length="4085" mass="475833">MHIISWILIVRITEQKNIYFTQSTYDLWCQENILSNSLLLYPNSIPIGISHTSNIKSVQYELIDNQHSDLFFVRTKFIGDFYFFLLNITRPLEINREYQNVYNLHIQAKIITLQRNYTERVTIYLHVADSNDNDPVFDLDVYVKEFSEPLTSHQLLIQFHASDADEIQHGQVLYELSCFHQLFSLHPLTGELYLLSTEKLNTTYEFDIYAYDRHRRYLLHNDMKAKAQMKLFIRSINISHEVTTIFNETVRFDRIVSTYDISIFQTSNWNIMNIHQPILIIDTSPKLSSFEIFLLKNSSTNSIKLFVDQNQIYLNEISFQQYDLHLLLCFFHRAECQYVQHRLAPSLHRNSYQFHFKSMPTVVVTEDLPIYSYITHVKIEHKELFPIKYHLLTHREQFHLNQSSGILRLAMPLKYGQYIVEIQGEIDFFSEFHFVKTIIEIHVKEINKHSPQFYAHPLTNLFQLPYQLRAYDLDEDQETNSRISYRLSNCFDDCPFVIDPCSGLLRFREENDFSTEKDYQLQIIAFDWGQPRSLESRIDLRIDLSSKLIAKVRNNQSIPSRSASSLTYETIYLDIGFPEHSKTYYLSEDIPIHTTIDHLSIAYESFPIFLNLEKENPFLFVINDTSVPFAIDYDTKAIVLIGVLDREKQSEYHFQVELQLKSTYTVKLQQTFAWNKQKSSVRFEYAKKFYQKLFLSIYIDDVNDNIPQCSSYHNHLYLKENQIQPNIFQVDAYDPDRYENGTISYSLLDYKEYFTINPSNGQINCVRAIDREQIPFLRLQILASDQGRRVQLQSICTTLHVTIMDMNDNPPKFSLANYSFDIFSDLPRETIVGQIYAIDADSSAELLYSISANPWIKINQGTGHLRLKSNLHKLTNEFFNLTVTVSDGIHVNQTSISFRVKPFVSAQQPILLSEPAYRVVINQSISVGTVVTNVYQQLRLISTSIDFSEIIHEDTDLPFAIDQQGSVRSTRSLPDTHDLSYWLSIRLTRYYAHPPHSFVQIYISVIEENFFLPQCLENYQYIKLYDYSVQYPFINVQAITFYDNIPLHYTIVNDRANESIFTIDKQTGFIQLSWPHQNLRRTNSTYLLAVRASDYQHQVSVDCYLKVKLVQRLQLTPKFIHSSVYNIDLVDASSSSGRIRQRLFQVIALLNNDIYEKNLEVRYRITDTNHYFVINRQTGYIATKQPLYPHTTYHFYVEAFTVAYDDDIEADEDELEDPTDRRKWRVVSSRVTLSVQIRIRPIKNIQTNLLPLNQSTIQLVLPTTTKVGATVIHLGMNNSYAQWFLMIGHVDHTRYFHVDFQTGEMILLRPLPELINKTSTIELHINVTTNWIYMNTIKVIVCIRDAQLPAIQFSQTDYYSSVSKNLPIGIEIARLTIENPSENCTYNIHSVEKIKSKDFFRIHPFSGSIIIIQSLENSISTEHQLSIVYQCPLISHLAFTRLHITVLDRERMRYQNTNLYRFSRENYLVIFETSSVNNQMKYFLTLELINNKNYAKRIKPDAQIIEGDPLGLFGINSSNQSLFLLDESRARLYTYPLRLTIVDTSQADLVTCTVTIFISNINIQSTCSLHQHHSPYLFLYKSIPERSVDLFTGQDYDLHRSLNVQGFDSLTSANITLCSIVSDEKVSSEPLDFSFEEEFYYGYIKNLSIVYYNNEPLRISIKDAQYYPNPFDITYEFVPQMASNPFYFDPFTGYIKYRYSNHSSNDYSLLLQAKYQSLLTFTRLNIFIHSDRQILYEFQLFQPLVNNYTVGYLNEIDSNLKVLDRSFSSVFSIDLNQRLFIKNASLLETQVNLYEFLIETAQIRIYIRSKEIVQCSLTRIDSSTTNNLIGYIEVMNGKSKHLFHLLNYNHFFQLDHEYGLLSYRNPHSIIGDDSVLLIEVENARCLLALNQSSIRTSSIIRRNDNFNTDNLKDMNKAYSKIKLHKDLSIHNNAIPRFFQRLYIFSLKFPNHVNQMTFIGQVFAQSYSQNRLIYHFLFPMKFFHINPDNGTIYYIPSQFYNQTREQFQVVARDLVSQQNAFTNITIQVLHPEVSTLSSSLYHQTISEILPPGSIVFQPVDFHTENLQYSLFDYDSTLFEINSNTGQVSLRNHLSQSFYSFKIRISPSNQTLIIKLTVLDYNNHPPIFLNLPLNLTISSDDVFITKLFAHDLDLLDNTNLTYYLLDKNQQKFVSIEPTTGIITLSKPIDQTLINLKVAVSDGWHLTTKLLPIVVYNYSKTPPRFSADEYTFPYKKILGQIDAYDSDPNDRIIYQLHLEPDGIEIDRYSGIITSNKTFFSPMIEFFASACDRAHQITYTKIKLYFPIQPRFTSYLYYIPLVSPIKIPSEIFHFHLVDLFNQPLSSSRFEIDHPTNLLEINQNKLILKQYLHPSKIYQFDVNGYWKNYTCQTTIQIIFIQQNVQLNKKSYEYQLETENLRDTHLIENFSDTNCSMKILPTPLTINNCTNNFYLNQQQLYFSTRPILSSICFFELHFINAKLTFTSQMKISFIPPATKPKFSSNVYYFYNRNVQVFAKKSNAIRYKLQANPFGLLINQTTGVISFKYALSKLDKINNIQLTVYAIDEKTDLNDTAIVHIILNRRAAFEIPDHTPACSNASILISDQSLAGTIIRDISLTKNDTNHYYILSGDKYGMFSINSFGQLYLVSSLLNQTVEEYFSLIILISSEPLSYCHMNVTINRTPKWSDFICPSMPIEWPVIEESPLKTKIGNIKDVLATVNNHSELIQLVTMMLDPTDDDSRRFHLDFTTGSLTSTSRLDYEEKVSYAFSVRLQPTELNCSLALKIHLINIEDNSISFDRKSLVYTIDEHHPSPFYIGRIELIDLDHLSFFQYKYYLHNSTSQIAIDPMTGSIILLTELDREVHGEKLQYEIVALNDFNQKNLIDSLIITINDLNDHGPLFQEDSYHFYVNKSTRPRKFLAQLNATSLDPVNNGHISYYLLNSSSSSMFSIEKDTGRLYLEEYLPSTETNLTFEIETIEEGINLTDLRNISITIINDDYIYYHLERIHQCFLEENQPYSTNICTIGKSSKNFVYQLNNSMNNSFDILSTDGTIFTRKIFDYERDEHEYNLTVLVRDRDNQSILLSSLDLTVYIRNLNDNPPEFLVDNFTTLFFLYSPSINQILYTIEAMDKDHSTLTFEILNNPLSNYMLRSSPHSAELLLEKSTNNNQEHHLIIRVSDEHHLFSDLHLHLIYYQYQINYPKLFSRTIDGYINLHPYPSHIKLGQLFVENQSQYENLNFHLVPHQSFFLERISHNQTELYYKPVNRTSSVTFELHLIPFAPSKPIHPIILNNKTKVFFPPMISPQMIHIQLRPISTEMLNRTVSLITKSDPNTTREHFLIYHLPSIRQSLAEILNVQAQHVHIYTHHFQINQVELLLAVSRSTLSRYIHRKILYNVLKNATHLFEKLLLNQCQTNPCENNAHCTSHIKLFENQYDYLFSNAYQYLIPNYERTNECLCANNYYGSFCQFKQDKLSPCSSNPCLTMERCIEHSSTLYTCQCMDESCNYEYETMESSLECLNTNSPTCRDLTNTLTFDGFASIRMNLTMSSMQHLNIALSFRTESIQGKLLTIAYTDTNGVHSLAIQIIDGFVQFKLDETNLFELNQISIHDGQWHDLYLSIDYAHNYYYYLLRLDHVFSKKLNRFQKIDVANLTELMMGSDFDGCIGNFSFNDRMISFENDNSDASIEFIGTKSNCQFAEVIREYFDYDDICSSYRPCYYGNMCTNYGLSFVCNCTNRRFIGRQCEIDLHPCESHPCRFNEECFSFASPKSNQSYTCIPTFVSLSLVMKRSIYVALIIIVVLCVLLVFMIIYCKKRQGNNNQRNRSVSSPLLVHKSSIGIDQMENQTQTLTKSDGNNRTQVTKTMTLMDNSPISRTHRSNDCIHHPRNTDSKYYSSIEQVNIIPENHHDHYTSIDYDAVNNVQPIDIFDLSSSPTQYFNIHNSDSQINYRIRMNTLSDLTENFLEQNDMNLTDSSHVSSDNDHIQSKPLISTRNGKHVFAFHHHNMPTSAMSLSEVPVYARIVRTPKAIDSDMINPLTSAPTLFIKPIRNANAIPGNFGYRTTTDRFKHDSDPDLYQDDQSSESSAFFQTDV</sequence>
<dbReference type="GO" id="GO:0005886">
    <property type="term" value="C:plasma membrane"/>
    <property type="evidence" value="ECO:0007669"/>
    <property type="project" value="InterPro"/>
</dbReference>
<dbReference type="PROSITE" id="PS50025">
    <property type="entry name" value="LAM_G_DOMAIN"/>
    <property type="match status" value="1"/>
</dbReference>
<evidence type="ECO:0000256" key="8">
    <source>
        <dbReference type="ARBA" id="ARBA00023157"/>
    </source>
</evidence>
<evidence type="ECO:0000256" key="11">
    <source>
        <dbReference type="SAM" id="MobiDB-lite"/>
    </source>
</evidence>
<dbReference type="InterPro" id="IPR013320">
    <property type="entry name" value="ConA-like_dom_sf"/>
</dbReference>
<keyword evidence="17" id="KW-1185">Reference proteome</keyword>
<evidence type="ECO:0000256" key="3">
    <source>
        <dbReference type="ARBA" id="ARBA00022737"/>
    </source>
</evidence>
<feature type="domain" description="Cadherin" evidence="15">
    <location>
        <begin position="356"/>
        <end position="453"/>
    </location>
</feature>
<comment type="subcellular location">
    <subcellularLocation>
        <location evidence="1">Membrane</location>
    </subcellularLocation>
</comment>
<dbReference type="Pfam" id="PF00028">
    <property type="entry name" value="Cadherin"/>
    <property type="match status" value="1"/>
</dbReference>
<dbReference type="Proteomes" id="UP000663828">
    <property type="component" value="Unassembled WGS sequence"/>
</dbReference>
<evidence type="ECO:0000313" key="16">
    <source>
        <dbReference type="EMBL" id="CAF0785507.1"/>
    </source>
</evidence>
<feature type="region of interest" description="Disordered" evidence="11">
    <location>
        <begin position="4062"/>
        <end position="4085"/>
    </location>
</feature>
<dbReference type="InterPro" id="IPR001791">
    <property type="entry name" value="Laminin_G"/>
</dbReference>
<keyword evidence="3" id="KW-0677">Repeat</keyword>
<feature type="domain" description="Cadherin" evidence="15">
    <location>
        <begin position="2897"/>
        <end position="3098"/>
    </location>
</feature>
<evidence type="ECO:0000256" key="9">
    <source>
        <dbReference type="PROSITE-ProRule" id="PRU00043"/>
    </source>
</evidence>
<feature type="domain" description="Cadherin" evidence="15">
    <location>
        <begin position="1043"/>
        <end position="1119"/>
    </location>
</feature>
<evidence type="ECO:0000256" key="7">
    <source>
        <dbReference type="ARBA" id="ARBA00023136"/>
    </source>
</evidence>
<dbReference type="PROSITE" id="PS00022">
    <property type="entry name" value="EGF_1"/>
    <property type="match status" value="1"/>
</dbReference>
<feature type="domain" description="Cadherin" evidence="15">
    <location>
        <begin position="2794"/>
        <end position="2896"/>
    </location>
</feature>
<dbReference type="CDD" id="cd11304">
    <property type="entry name" value="Cadherin_repeat"/>
    <property type="match status" value="16"/>
</dbReference>
<dbReference type="Gene3D" id="2.10.25.10">
    <property type="entry name" value="Laminin"/>
    <property type="match status" value="2"/>
</dbReference>
<protein>
    <submittedName>
        <fullName evidence="16">Uncharacterized protein</fullName>
    </submittedName>
</protein>
<dbReference type="InterPro" id="IPR002126">
    <property type="entry name" value="Cadherin-like_dom"/>
</dbReference>
<feature type="domain" description="Cadherin" evidence="15">
    <location>
        <begin position="2142"/>
        <end position="2222"/>
    </location>
</feature>
<gene>
    <name evidence="16" type="ORF">XAT740_LOCUS2204</name>
</gene>
<evidence type="ECO:0000313" key="17">
    <source>
        <dbReference type="Proteomes" id="UP000663828"/>
    </source>
</evidence>
<feature type="domain" description="Laminin G" evidence="13">
    <location>
        <begin position="3524"/>
        <end position="3689"/>
    </location>
</feature>
<comment type="caution">
    <text evidence="10">Lacks conserved residue(s) required for the propagation of feature annotation.</text>
</comment>
<evidence type="ECO:0000256" key="10">
    <source>
        <dbReference type="PROSITE-ProRule" id="PRU00076"/>
    </source>
</evidence>
<feature type="domain" description="Cadherin" evidence="15">
    <location>
        <begin position="21"/>
        <end position="137"/>
    </location>
</feature>
<evidence type="ECO:0000259" key="13">
    <source>
        <dbReference type="PROSITE" id="PS50025"/>
    </source>
</evidence>
<dbReference type="InterPro" id="IPR015919">
    <property type="entry name" value="Cadherin-like_sf"/>
</dbReference>
<dbReference type="PRINTS" id="PR00205">
    <property type="entry name" value="CADHERIN"/>
</dbReference>
<dbReference type="Gene3D" id="2.60.120.200">
    <property type="match status" value="1"/>
</dbReference>
<dbReference type="InterPro" id="IPR020894">
    <property type="entry name" value="Cadherin_CS"/>
</dbReference>
<feature type="domain" description="Cadherin" evidence="15">
    <location>
        <begin position="2687"/>
        <end position="2793"/>
    </location>
</feature>
<feature type="domain" description="Cadherin" evidence="15">
    <location>
        <begin position="2036"/>
        <end position="2126"/>
    </location>
</feature>
<evidence type="ECO:0000256" key="12">
    <source>
        <dbReference type="SAM" id="Phobius"/>
    </source>
</evidence>
<dbReference type="FunFam" id="2.60.40.60:FF:000092">
    <property type="entry name" value="Protocadherin 8"/>
    <property type="match status" value="1"/>
</dbReference>
<evidence type="ECO:0000259" key="14">
    <source>
        <dbReference type="PROSITE" id="PS50026"/>
    </source>
</evidence>
<dbReference type="EMBL" id="CAJNOR010000074">
    <property type="protein sequence ID" value="CAF0785507.1"/>
    <property type="molecule type" value="Genomic_DNA"/>
</dbReference>
<feature type="domain" description="Cadherin" evidence="15">
    <location>
        <begin position="814"/>
        <end position="911"/>
    </location>
</feature>
<feature type="domain" description="Cadherin" evidence="15">
    <location>
        <begin position="727"/>
        <end position="813"/>
    </location>
</feature>
<keyword evidence="4 9" id="KW-0106">Calcium</keyword>
<feature type="compositionally biased region" description="Polar residues" evidence="11">
    <location>
        <begin position="4075"/>
        <end position="4085"/>
    </location>
</feature>
<proteinExistence type="predicted"/>
<dbReference type="PANTHER" id="PTHR24025:SF23">
    <property type="entry name" value="NEURAL-CADHERIN"/>
    <property type="match status" value="1"/>
</dbReference>
<keyword evidence="7 12" id="KW-0472">Membrane</keyword>
<dbReference type="InterPro" id="IPR050971">
    <property type="entry name" value="Cadherin-domain_protein"/>
</dbReference>
<dbReference type="SMART" id="SM00282">
    <property type="entry name" value="LamG"/>
    <property type="match status" value="1"/>
</dbReference>
<keyword evidence="8" id="KW-1015">Disulfide bond</keyword>
<feature type="domain" description="EGF-like" evidence="14">
    <location>
        <begin position="3701"/>
        <end position="3739"/>
    </location>
</feature>
<keyword evidence="2 12" id="KW-0812">Transmembrane</keyword>
<feature type="transmembrane region" description="Helical" evidence="12">
    <location>
        <begin position="3785"/>
        <end position="3806"/>
    </location>
</feature>
<dbReference type="SUPFAM" id="SSF49313">
    <property type="entry name" value="Cadherin-like"/>
    <property type="match status" value="12"/>
</dbReference>
<evidence type="ECO:0000259" key="15">
    <source>
        <dbReference type="PROSITE" id="PS50268"/>
    </source>
</evidence>
<dbReference type="PROSITE" id="PS50026">
    <property type="entry name" value="EGF_3"/>
    <property type="match status" value="1"/>
</dbReference>
<accession>A0A813RQW2</accession>
<dbReference type="SMART" id="SM00112">
    <property type="entry name" value="CA"/>
    <property type="match status" value="13"/>
</dbReference>
<feature type="domain" description="Cadherin" evidence="15">
    <location>
        <begin position="578"/>
        <end position="709"/>
    </location>
</feature>
<dbReference type="Gene3D" id="2.60.40.60">
    <property type="entry name" value="Cadherins"/>
    <property type="match status" value="13"/>
</dbReference>
<evidence type="ECO:0000256" key="4">
    <source>
        <dbReference type="ARBA" id="ARBA00022837"/>
    </source>
</evidence>
<reference evidence="16" key="1">
    <citation type="submission" date="2021-02" db="EMBL/GenBank/DDBJ databases">
        <authorList>
            <person name="Nowell W R."/>
        </authorList>
    </citation>
    <scope>NUCLEOTIDE SEQUENCE</scope>
</reference>
<keyword evidence="6 12" id="KW-1133">Transmembrane helix</keyword>
<dbReference type="SUPFAM" id="SSF49899">
    <property type="entry name" value="Concanavalin A-like lectins/glucanases"/>
    <property type="match status" value="1"/>
</dbReference>
<keyword evidence="5" id="KW-0130">Cell adhesion</keyword>
<dbReference type="GO" id="GO:0007156">
    <property type="term" value="P:homophilic cell adhesion via plasma membrane adhesion molecules"/>
    <property type="evidence" value="ECO:0007669"/>
    <property type="project" value="InterPro"/>
</dbReference>
<organism evidence="16 17">
    <name type="scientific">Adineta ricciae</name>
    <name type="common">Rotifer</name>
    <dbReference type="NCBI Taxonomy" id="249248"/>
    <lineage>
        <taxon>Eukaryota</taxon>
        <taxon>Metazoa</taxon>
        <taxon>Spiralia</taxon>
        <taxon>Gnathifera</taxon>
        <taxon>Rotifera</taxon>
        <taxon>Eurotatoria</taxon>
        <taxon>Bdelloidea</taxon>
        <taxon>Adinetida</taxon>
        <taxon>Adinetidae</taxon>
        <taxon>Adineta</taxon>
    </lineage>
</organism>
<dbReference type="CDD" id="cd00110">
    <property type="entry name" value="LamG"/>
    <property type="match status" value="1"/>
</dbReference>
<keyword evidence="10" id="KW-0245">EGF-like domain</keyword>
<evidence type="ECO:0000256" key="2">
    <source>
        <dbReference type="ARBA" id="ARBA00022692"/>
    </source>
</evidence>
<dbReference type="PANTHER" id="PTHR24025">
    <property type="entry name" value="DESMOGLEIN FAMILY MEMBER"/>
    <property type="match status" value="1"/>
</dbReference>
<dbReference type="InterPro" id="IPR000742">
    <property type="entry name" value="EGF"/>
</dbReference>
<name>A0A813RQW2_ADIRI</name>
<evidence type="ECO:0000256" key="1">
    <source>
        <dbReference type="ARBA" id="ARBA00004370"/>
    </source>
</evidence>